<feature type="chain" id="PRO_5041277371" evidence="1">
    <location>
        <begin position="21"/>
        <end position="178"/>
    </location>
</feature>
<keyword evidence="1" id="KW-0732">Signal</keyword>
<organism evidence="2 3">
    <name type="scientific">Cladonia borealis</name>
    <dbReference type="NCBI Taxonomy" id="184061"/>
    <lineage>
        <taxon>Eukaryota</taxon>
        <taxon>Fungi</taxon>
        <taxon>Dikarya</taxon>
        <taxon>Ascomycota</taxon>
        <taxon>Pezizomycotina</taxon>
        <taxon>Lecanoromycetes</taxon>
        <taxon>OSLEUM clade</taxon>
        <taxon>Lecanoromycetidae</taxon>
        <taxon>Lecanorales</taxon>
        <taxon>Lecanorineae</taxon>
        <taxon>Cladoniaceae</taxon>
        <taxon>Cladonia</taxon>
    </lineage>
</organism>
<dbReference type="Proteomes" id="UP001166286">
    <property type="component" value="Unassembled WGS sequence"/>
</dbReference>
<proteinExistence type="predicted"/>
<gene>
    <name evidence="2" type="ORF">JMJ35_009047</name>
</gene>
<evidence type="ECO:0000313" key="3">
    <source>
        <dbReference type="Proteomes" id="UP001166286"/>
    </source>
</evidence>
<dbReference type="AlphaFoldDB" id="A0AA39QUQ1"/>
<evidence type="ECO:0000256" key="1">
    <source>
        <dbReference type="SAM" id="SignalP"/>
    </source>
</evidence>
<feature type="signal peptide" evidence="1">
    <location>
        <begin position="1"/>
        <end position="20"/>
    </location>
</feature>
<keyword evidence="3" id="KW-1185">Reference proteome</keyword>
<name>A0AA39QUQ1_9LECA</name>
<evidence type="ECO:0000313" key="2">
    <source>
        <dbReference type="EMBL" id="KAK0508771.1"/>
    </source>
</evidence>
<comment type="caution">
    <text evidence="2">The sequence shown here is derived from an EMBL/GenBank/DDBJ whole genome shotgun (WGS) entry which is preliminary data.</text>
</comment>
<protein>
    <submittedName>
        <fullName evidence="2">Uncharacterized protein</fullName>
    </submittedName>
</protein>
<accession>A0AA39QUQ1</accession>
<dbReference type="EMBL" id="JAFEKC020000020">
    <property type="protein sequence ID" value="KAK0508771.1"/>
    <property type="molecule type" value="Genomic_DNA"/>
</dbReference>
<sequence length="178" mass="18795">MFTKVSLGAAALALASTAAAQSFTLNVTGLPSYLTSTLTGYTTLSYANSTAYLGQISQQLYSEKLLLSSVGGYGLAFQSWHSAPHELQSMYINPNVTGPVLFTNPGGDVPAGFDAQGFSTDNAAGALTNNGENNFIFCQDVEESSLNSWELWWEGAGEPNGVSCLVDIDLIEVGECED</sequence>
<reference evidence="2" key="1">
    <citation type="submission" date="2023-03" db="EMBL/GenBank/DDBJ databases">
        <title>Complete genome of Cladonia borealis.</title>
        <authorList>
            <person name="Park H."/>
        </authorList>
    </citation>
    <scope>NUCLEOTIDE SEQUENCE</scope>
    <source>
        <strain evidence="2">ANT050790</strain>
    </source>
</reference>